<keyword evidence="1" id="KW-0805">Transcription regulation</keyword>
<sequence>MKHNHEQDIELMYQLDEAFRELRVTINTYWSRSSVHGIGITHGRLLTIIANEGALKASHLADRLHITCGAVTGLADKLIEQGLIERKKDESDRRVVLLSLTDQGRKRAEEIKEIRKNLMLYMFANMSRDEMELGLELFTKLQHNLFTFLDPEKE</sequence>
<dbReference type="InterPro" id="IPR000835">
    <property type="entry name" value="HTH_MarR-typ"/>
</dbReference>
<protein>
    <submittedName>
        <fullName evidence="5">MarR family winged helix-turn-helix transcriptional regulator</fullName>
    </submittedName>
</protein>
<keyword evidence="3" id="KW-0804">Transcription</keyword>
<dbReference type="SMART" id="SM00347">
    <property type="entry name" value="HTH_MARR"/>
    <property type="match status" value="1"/>
</dbReference>
<evidence type="ECO:0000256" key="3">
    <source>
        <dbReference type="ARBA" id="ARBA00023163"/>
    </source>
</evidence>
<accession>A0ABW1V1C5</accession>
<dbReference type="InterPro" id="IPR023187">
    <property type="entry name" value="Tscrpt_reg_MarR-type_CS"/>
</dbReference>
<name>A0ABW1V1C5_9BACL</name>
<gene>
    <name evidence="5" type="ORF">ACFP56_02670</name>
</gene>
<dbReference type="InterPro" id="IPR036390">
    <property type="entry name" value="WH_DNA-bd_sf"/>
</dbReference>
<dbReference type="EMBL" id="JBHSTE010000001">
    <property type="protein sequence ID" value="MFC6331510.1"/>
    <property type="molecule type" value="Genomic_DNA"/>
</dbReference>
<dbReference type="PANTHER" id="PTHR42756:SF1">
    <property type="entry name" value="TRANSCRIPTIONAL REPRESSOR OF EMRAB OPERON"/>
    <property type="match status" value="1"/>
</dbReference>
<evidence type="ECO:0000256" key="2">
    <source>
        <dbReference type="ARBA" id="ARBA00023125"/>
    </source>
</evidence>
<evidence type="ECO:0000313" key="5">
    <source>
        <dbReference type="EMBL" id="MFC6331510.1"/>
    </source>
</evidence>
<evidence type="ECO:0000256" key="1">
    <source>
        <dbReference type="ARBA" id="ARBA00023015"/>
    </source>
</evidence>
<proteinExistence type="predicted"/>
<dbReference type="Gene3D" id="1.10.10.10">
    <property type="entry name" value="Winged helix-like DNA-binding domain superfamily/Winged helix DNA-binding domain"/>
    <property type="match status" value="1"/>
</dbReference>
<dbReference type="Pfam" id="PF01047">
    <property type="entry name" value="MarR"/>
    <property type="match status" value="1"/>
</dbReference>
<dbReference type="InterPro" id="IPR036388">
    <property type="entry name" value="WH-like_DNA-bd_sf"/>
</dbReference>
<dbReference type="PROSITE" id="PS50995">
    <property type="entry name" value="HTH_MARR_2"/>
    <property type="match status" value="1"/>
</dbReference>
<dbReference type="PROSITE" id="PS01117">
    <property type="entry name" value="HTH_MARR_1"/>
    <property type="match status" value="1"/>
</dbReference>
<keyword evidence="6" id="KW-1185">Reference proteome</keyword>
<organism evidence="5 6">
    <name type="scientific">Paenibacillus septentrionalis</name>
    <dbReference type="NCBI Taxonomy" id="429342"/>
    <lineage>
        <taxon>Bacteria</taxon>
        <taxon>Bacillati</taxon>
        <taxon>Bacillota</taxon>
        <taxon>Bacilli</taxon>
        <taxon>Bacillales</taxon>
        <taxon>Paenibacillaceae</taxon>
        <taxon>Paenibacillus</taxon>
    </lineage>
</organism>
<keyword evidence="2" id="KW-0238">DNA-binding</keyword>
<dbReference type="RefSeq" id="WP_379230832.1">
    <property type="nucleotide sequence ID" value="NZ_JBHSTE010000001.1"/>
</dbReference>
<dbReference type="Proteomes" id="UP001596233">
    <property type="component" value="Unassembled WGS sequence"/>
</dbReference>
<dbReference type="SUPFAM" id="SSF46785">
    <property type="entry name" value="Winged helix' DNA-binding domain"/>
    <property type="match status" value="1"/>
</dbReference>
<reference evidence="6" key="1">
    <citation type="journal article" date="2019" name="Int. J. Syst. Evol. Microbiol.">
        <title>The Global Catalogue of Microorganisms (GCM) 10K type strain sequencing project: providing services to taxonomists for standard genome sequencing and annotation.</title>
        <authorList>
            <consortium name="The Broad Institute Genomics Platform"/>
            <consortium name="The Broad Institute Genome Sequencing Center for Infectious Disease"/>
            <person name="Wu L."/>
            <person name="Ma J."/>
        </authorList>
    </citation>
    <scope>NUCLEOTIDE SEQUENCE [LARGE SCALE GENOMIC DNA]</scope>
    <source>
        <strain evidence="6">PCU 280</strain>
    </source>
</reference>
<evidence type="ECO:0000259" key="4">
    <source>
        <dbReference type="PROSITE" id="PS50995"/>
    </source>
</evidence>
<comment type="caution">
    <text evidence="5">The sequence shown here is derived from an EMBL/GenBank/DDBJ whole genome shotgun (WGS) entry which is preliminary data.</text>
</comment>
<dbReference type="PANTHER" id="PTHR42756">
    <property type="entry name" value="TRANSCRIPTIONAL REGULATOR, MARR"/>
    <property type="match status" value="1"/>
</dbReference>
<dbReference type="PRINTS" id="PR00598">
    <property type="entry name" value="HTHMARR"/>
</dbReference>
<evidence type="ECO:0000313" key="6">
    <source>
        <dbReference type="Proteomes" id="UP001596233"/>
    </source>
</evidence>
<feature type="domain" description="HTH marR-type" evidence="4">
    <location>
        <begin position="8"/>
        <end position="143"/>
    </location>
</feature>